<feature type="active site" description="Proton donor" evidence="2">
    <location>
        <position position="39"/>
    </location>
</feature>
<dbReference type="InterPro" id="IPR004175">
    <property type="entry name" value="RNA_CPDase"/>
</dbReference>
<gene>
    <name evidence="3" type="primary">thpR</name>
    <name evidence="3" type="ORF">GJR99_08730</name>
</gene>
<protein>
    <recommendedName>
        <fullName evidence="2">RNA 2',3'-cyclic phosphodiesterase</fullName>
        <shortName evidence="2">RNA 2',3'-CPDase</shortName>
        <ecNumber evidence="2">3.1.4.58</ecNumber>
    </recommendedName>
</protein>
<dbReference type="OrthoDB" id="44091at2157"/>
<dbReference type="EC" id="3.1.4.58" evidence="2"/>
<sequence>MRLFLAIDLPSPLSEGVAAAQALLEDADGLRFTDAEQAHVTLKFLGETSSDRVPAVEDAVETAIDAAGVDPFDASVGGLGVFPSLDYIRVVWTGVEAGAAEMTRLHDAIERETTAIGFEAETHDFSPHVTLARMNDARGKNYVRRVVEHEHPSVGSFRVREVRLKKSELGPAGPEYETVSRFSL</sequence>
<feature type="short sequence motif" description="HXTX 2" evidence="2">
    <location>
        <begin position="128"/>
        <end position="131"/>
    </location>
</feature>
<dbReference type="Gene3D" id="3.90.1140.10">
    <property type="entry name" value="Cyclic phosphodiesterase"/>
    <property type="match status" value="1"/>
</dbReference>
<keyword evidence="4" id="KW-1185">Reference proteome</keyword>
<name>A0A6A8G956_9EURY</name>
<dbReference type="HAMAP" id="MF_01940">
    <property type="entry name" value="RNA_CPDase"/>
    <property type="match status" value="1"/>
</dbReference>
<dbReference type="NCBIfam" id="TIGR02258">
    <property type="entry name" value="2_5_ligase"/>
    <property type="match status" value="1"/>
</dbReference>
<dbReference type="EMBL" id="WKJQ01000001">
    <property type="protein sequence ID" value="MRW96656.1"/>
    <property type="molecule type" value="Genomic_DNA"/>
</dbReference>
<feature type="active site" description="Proton acceptor" evidence="2">
    <location>
        <position position="128"/>
    </location>
</feature>
<evidence type="ECO:0000256" key="1">
    <source>
        <dbReference type="ARBA" id="ARBA00022801"/>
    </source>
</evidence>
<comment type="caution">
    <text evidence="3">The sequence shown here is derived from an EMBL/GenBank/DDBJ whole genome shotgun (WGS) entry which is preliminary data.</text>
</comment>
<dbReference type="GO" id="GO:0004113">
    <property type="term" value="F:2',3'-cyclic-nucleotide 3'-phosphodiesterase activity"/>
    <property type="evidence" value="ECO:0007669"/>
    <property type="project" value="InterPro"/>
</dbReference>
<evidence type="ECO:0000256" key="2">
    <source>
        <dbReference type="HAMAP-Rule" id="MF_01940"/>
    </source>
</evidence>
<accession>A0A6A8G956</accession>
<keyword evidence="1 2" id="KW-0378">Hydrolase</keyword>
<dbReference type="AlphaFoldDB" id="A0A6A8G956"/>
<proteinExistence type="inferred from homology"/>
<dbReference type="InterPro" id="IPR009097">
    <property type="entry name" value="Cyclic_Pdiesterase"/>
</dbReference>
<comment type="function">
    <text evidence="2">Hydrolyzes RNA 2',3'-cyclic phosphodiester to an RNA 2'-phosphomonoester.</text>
</comment>
<comment type="catalytic activity">
    <reaction evidence="2">
        <text>a 3'-end 2',3'-cyclophospho-ribonucleotide-RNA + H2O = a 3'-end 2'-phospho-ribonucleotide-RNA + H(+)</text>
        <dbReference type="Rhea" id="RHEA:11828"/>
        <dbReference type="Rhea" id="RHEA-COMP:10464"/>
        <dbReference type="Rhea" id="RHEA-COMP:17353"/>
        <dbReference type="ChEBI" id="CHEBI:15377"/>
        <dbReference type="ChEBI" id="CHEBI:15378"/>
        <dbReference type="ChEBI" id="CHEBI:83064"/>
        <dbReference type="ChEBI" id="CHEBI:173113"/>
        <dbReference type="EC" id="3.1.4.58"/>
    </reaction>
</comment>
<feature type="short sequence motif" description="HXTX 1" evidence="2">
    <location>
        <begin position="39"/>
        <end position="42"/>
    </location>
</feature>
<dbReference type="Pfam" id="PF13563">
    <property type="entry name" value="2_5_RNA_ligase2"/>
    <property type="match status" value="1"/>
</dbReference>
<reference evidence="3 4" key="1">
    <citation type="submission" date="2019-11" db="EMBL/GenBank/DDBJ databases">
        <title>Whole genome sequence of Haloferax sp. MBLA0078.</title>
        <authorList>
            <person name="Seo M.-J."/>
            <person name="Cho E.-S."/>
        </authorList>
    </citation>
    <scope>NUCLEOTIDE SEQUENCE [LARGE SCALE GENOMIC DNA]</scope>
    <source>
        <strain evidence="3 4">MBLA0078</strain>
    </source>
</reference>
<dbReference type="Proteomes" id="UP000443423">
    <property type="component" value="Unassembled WGS sequence"/>
</dbReference>
<dbReference type="GO" id="GO:0008664">
    <property type="term" value="F:RNA 2',3'-cyclic 3'-phosphodiesterase activity"/>
    <property type="evidence" value="ECO:0007669"/>
    <property type="project" value="UniProtKB-EC"/>
</dbReference>
<dbReference type="SUPFAM" id="SSF55144">
    <property type="entry name" value="LigT-like"/>
    <property type="match status" value="1"/>
</dbReference>
<organism evidence="3 4">
    <name type="scientific">Haloferax marinum</name>
    <dbReference type="NCBI Taxonomy" id="2666143"/>
    <lineage>
        <taxon>Archaea</taxon>
        <taxon>Methanobacteriati</taxon>
        <taxon>Methanobacteriota</taxon>
        <taxon>Stenosarchaea group</taxon>
        <taxon>Halobacteria</taxon>
        <taxon>Halobacteriales</taxon>
        <taxon>Haloferacaceae</taxon>
        <taxon>Haloferax</taxon>
    </lineage>
</organism>
<evidence type="ECO:0000313" key="3">
    <source>
        <dbReference type="EMBL" id="MRW96656.1"/>
    </source>
</evidence>
<evidence type="ECO:0000313" key="4">
    <source>
        <dbReference type="Proteomes" id="UP000443423"/>
    </source>
</evidence>
<dbReference type="PANTHER" id="PTHR35561">
    <property type="entry name" value="RNA 2',3'-CYCLIC PHOSPHODIESTERASE"/>
    <property type="match status" value="1"/>
</dbReference>
<dbReference type="PANTHER" id="PTHR35561:SF1">
    <property type="entry name" value="RNA 2',3'-CYCLIC PHOSPHODIESTERASE"/>
    <property type="match status" value="1"/>
</dbReference>
<dbReference type="RefSeq" id="WP_151111243.1">
    <property type="nucleotide sequence ID" value="NZ_WKJQ01000001.1"/>
</dbReference>
<comment type="similarity">
    <text evidence="2">Belongs to the 2H phosphoesterase superfamily. ThpR family.</text>
</comment>